<feature type="region of interest" description="Disordered" evidence="1">
    <location>
        <begin position="585"/>
        <end position="607"/>
    </location>
</feature>
<evidence type="ECO:0000313" key="2">
    <source>
        <dbReference type="EnsemblMetazoa" id="G4278.1:cds"/>
    </source>
</evidence>
<feature type="region of interest" description="Disordered" evidence="1">
    <location>
        <begin position="500"/>
        <end position="527"/>
    </location>
</feature>
<feature type="compositionally biased region" description="Polar residues" evidence="1">
    <location>
        <begin position="696"/>
        <end position="706"/>
    </location>
</feature>
<accession>A0A8W8N1V4</accession>
<feature type="compositionally biased region" description="Polar residues" evidence="1">
    <location>
        <begin position="301"/>
        <end position="312"/>
    </location>
</feature>
<feature type="region of interest" description="Disordered" evidence="1">
    <location>
        <begin position="150"/>
        <end position="171"/>
    </location>
</feature>
<feature type="compositionally biased region" description="Basic and acidic residues" evidence="1">
    <location>
        <begin position="586"/>
        <end position="600"/>
    </location>
</feature>
<evidence type="ECO:0000256" key="1">
    <source>
        <dbReference type="SAM" id="MobiDB-lite"/>
    </source>
</evidence>
<feature type="region of interest" description="Disordered" evidence="1">
    <location>
        <begin position="361"/>
        <end position="380"/>
    </location>
</feature>
<name>A0A8W8N1V4_MAGGI</name>
<feature type="region of interest" description="Disordered" evidence="1">
    <location>
        <begin position="696"/>
        <end position="719"/>
    </location>
</feature>
<dbReference type="AlphaFoldDB" id="A0A8W8N1V4"/>
<dbReference type="Proteomes" id="UP000005408">
    <property type="component" value="Unassembled WGS sequence"/>
</dbReference>
<feature type="region of interest" description="Disordered" evidence="1">
    <location>
        <begin position="759"/>
        <end position="784"/>
    </location>
</feature>
<reference evidence="2" key="1">
    <citation type="submission" date="2022-08" db="UniProtKB">
        <authorList>
            <consortium name="EnsemblMetazoa"/>
        </authorList>
    </citation>
    <scope>IDENTIFICATION</scope>
    <source>
        <strain evidence="2">05x7-T-G4-1.051#20</strain>
    </source>
</reference>
<feature type="compositionally biased region" description="Basic residues" evidence="1">
    <location>
        <begin position="774"/>
        <end position="784"/>
    </location>
</feature>
<evidence type="ECO:0000313" key="3">
    <source>
        <dbReference type="Proteomes" id="UP000005408"/>
    </source>
</evidence>
<feature type="region of interest" description="Disordered" evidence="1">
    <location>
        <begin position="297"/>
        <end position="320"/>
    </location>
</feature>
<keyword evidence="3" id="KW-1185">Reference proteome</keyword>
<organism evidence="2 3">
    <name type="scientific">Magallana gigas</name>
    <name type="common">Pacific oyster</name>
    <name type="synonym">Crassostrea gigas</name>
    <dbReference type="NCBI Taxonomy" id="29159"/>
    <lineage>
        <taxon>Eukaryota</taxon>
        <taxon>Metazoa</taxon>
        <taxon>Spiralia</taxon>
        <taxon>Lophotrochozoa</taxon>
        <taxon>Mollusca</taxon>
        <taxon>Bivalvia</taxon>
        <taxon>Autobranchia</taxon>
        <taxon>Pteriomorphia</taxon>
        <taxon>Ostreida</taxon>
        <taxon>Ostreoidea</taxon>
        <taxon>Ostreidae</taxon>
        <taxon>Magallana</taxon>
    </lineage>
</organism>
<protein>
    <submittedName>
        <fullName evidence="2">Uncharacterized protein</fullName>
    </submittedName>
</protein>
<sequence length="1038" mass="116956">MIIECQEVHQNTKKLDEGEILGINTRRNKAANEKKSPVYHTQTDKSFPYNVEYRIEDYLGRSQHNKQETISSITKTKTKLNEIKTCSSQDKSPTSGYMYKPKFRQSRSEKFVNPTLSETFKSTPSINTSQMKIKHGDNVRIRSYVSRRKLKGGVTEHSQSSMKKSQEADRTDIVTSPRLSSFVKTESLVLPKPSNISPQKEKPAFLPANLSLIKFSSDVKDLTEEDGKRALQRLAVVGSTTKSAEENKFSPLKEARAQFTAKLNSMKSQAVEMPPLNNDVMQVKQYMVTPFCASHIKSDDSLSNDNHQSGTNKVIEEKSDKVLPQFPFEDGIKEGKRTRTIVPQRSIPGKRTSILLKVDGRKNDGDEHMLDPKDAKSPAKSCEKTLTRRYKNTRYTIPFRSPSIVVPKNYDAFANTPKSQFEAKGPATRMPELSDGTVDLMRKRYKRTGRITTVPILPKTTESLVQVSPGIHTMKDTKDLLNVTSIHTVEKPACETFETPRVSSRHLSPGRVLATSPTKLPGSNDGMTTSVEARSSFYSAYSSKRYCELVTENDQLNNMLSFPDYVSLINYQQSPLKNVHQKYSKNKTDASRLPRSHRDTVPCVTQESMPNNNANECVDVSMPSVCPVPSTSSYTQSHTLPERDCSGCFYCEFEEMMKKIDSDGEHIEEITQIYESDHAYTRADSSTVVNSYTSTITQETTPSEVTEVSDETPDTSQQKVEGQMPVYAFQLGDNIILMPCANPGPQIPTKSEPKLQTKEMTKDVGNQQVQGRIDKKKHHRKTRTPKRNNFRNVCRDQLRFTRSLRLLPLKKKTKNSATNPVADVLRELGKGRHMKSKVYVPVLQIERDFDDVFTHISAVASTTVMDGSDAVLKRWNDFDDYPVRFSTDTISGAITEMEVDALPQGLYKFMKTGHDSMRDSACKSMAILSSVPPNVSTIMGDSIFLAVGPTSNNSKSNTEQPATIQKHKNMSYLLKSIENLIGKSGIESVVSDQTYRPKCHSPSWYQAPRFDAFTRLYHRQRKVSTTADKLTESLFTRL</sequence>
<proteinExistence type="predicted"/>
<dbReference type="EnsemblMetazoa" id="G4278.1">
    <property type="protein sequence ID" value="G4278.1:cds"/>
    <property type="gene ID" value="G4278"/>
</dbReference>